<dbReference type="Proteomes" id="UP000033540">
    <property type="component" value="Unassembled WGS sequence"/>
</dbReference>
<dbReference type="STRING" id="1403190.A0A0F0II18"/>
<dbReference type="Gene3D" id="3.40.50.620">
    <property type="entry name" value="HUPs"/>
    <property type="match status" value="1"/>
</dbReference>
<dbReference type="EMBL" id="JZEE01000232">
    <property type="protein sequence ID" value="KJK66831.1"/>
    <property type="molecule type" value="Genomic_DNA"/>
</dbReference>
<dbReference type="InterPro" id="IPR014729">
    <property type="entry name" value="Rossmann-like_a/b/a_fold"/>
</dbReference>
<dbReference type="Pfam" id="PF01467">
    <property type="entry name" value="CTP_transf_like"/>
    <property type="match status" value="1"/>
</dbReference>
<dbReference type="InterPro" id="IPR004821">
    <property type="entry name" value="Cyt_trans-like"/>
</dbReference>
<feature type="domain" description="Cytidyltransferase-like" evidence="1">
    <location>
        <begin position="210"/>
        <end position="397"/>
    </location>
</feature>
<gene>
    <name evidence="2" type="ORF">P875_00127768</name>
</gene>
<dbReference type="GO" id="GO:0004140">
    <property type="term" value="F:dephospho-CoA kinase activity"/>
    <property type="evidence" value="ECO:0007669"/>
    <property type="project" value="TreeGrafter"/>
</dbReference>
<comment type="caution">
    <text evidence="2">The sequence shown here is derived from an EMBL/GenBank/DDBJ whole genome shotgun (WGS) entry which is preliminary data.</text>
</comment>
<evidence type="ECO:0000313" key="3">
    <source>
        <dbReference type="Proteomes" id="UP000033540"/>
    </source>
</evidence>
<name>A0A0F0II18_ASPPU</name>
<dbReference type="AlphaFoldDB" id="A0A0F0II18"/>
<dbReference type="PANTHER" id="PTHR10695:SF46">
    <property type="entry name" value="BIFUNCTIONAL COENZYME A SYNTHASE-RELATED"/>
    <property type="match status" value="1"/>
</dbReference>
<dbReference type="GO" id="GO:0015937">
    <property type="term" value="P:coenzyme A biosynthetic process"/>
    <property type="evidence" value="ECO:0007669"/>
    <property type="project" value="TreeGrafter"/>
</dbReference>
<dbReference type="GO" id="GO:0016779">
    <property type="term" value="F:nucleotidyltransferase activity"/>
    <property type="evidence" value="ECO:0007669"/>
    <property type="project" value="UniProtKB-KW"/>
</dbReference>
<keyword evidence="2" id="KW-0548">Nucleotidyltransferase</keyword>
<sequence>MALDRISSASALLLLPPPPAASFEQCRNVYESLLSTVFTKLAELNGTNHAAILDIALFLPGLQSHTCQPRAKLFKSLQCLLANLYRLIGIVSVENSIELDAMGGINTRVILLDLDTVHPSGKDSSQASQIGPILDLQTLATSARPWDRIYYPDNQVGQNLATAFSSIYSQFKDPNAGTLHSISGAFNWTSSESIVAPDESRGSQTNHSVIVGGTFDHFHIGHKLLLTAMALVLDPVRDTNSGKEALLTIGVTGDELLVNKKYAQCLESWDERCEGVASFLTAIMDFYPPDKSATRTERVTQPGPNGKYIVMKVRSGLTLKLVQISDPFGPTITEEDISAIVVSQETRSGGAAVNEKRAEKGWKRLDVFEIDVLHSKDVPSSDFEDFASKISSTDIRRQRMEQAKNELS</sequence>
<organism evidence="2 3">
    <name type="scientific">Aspergillus parasiticus (strain ATCC 56775 / NRRL 5862 / SRRC 143 / SU-1)</name>
    <dbReference type="NCBI Taxonomy" id="1403190"/>
    <lineage>
        <taxon>Eukaryota</taxon>
        <taxon>Fungi</taxon>
        <taxon>Dikarya</taxon>
        <taxon>Ascomycota</taxon>
        <taxon>Pezizomycotina</taxon>
        <taxon>Eurotiomycetes</taxon>
        <taxon>Eurotiomycetidae</taxon>
        <taxon>Eurotiales</taxon>
        <taxon>Aspergillaceae</taxon>
        <taxon>Aspergillus</taxon>
        <taxon>Aspergillus subgen. Circumdati</taxon>
    </lineage>
</organism>
<keyword evidence="2" id="KW-0808">Transferase</keyword>
<reference evidence="2 3" key="1">
    <citation type="submission" date="2015-02" db="EMBL/GenBank/DDBJ databases">
        <title>Draft genome sequence of Aspergillus parasiticus SU-1.</title>
        <authorList>
            <person name="Yu J."/>
            <person name="Fedorova N."/>
            <person name="Yin Y."/>
            <person name="Losada L."/>
            <person name="Zafar N."/>
            <person name="Taujale R."/>
            <person name="Ehrlich K.C."/>
            <person name="Bhatnagar D."/>
            <person name="Cleveland T.E."/>
            <person name="Bennett J.W."/>
            <person name="Nierman W.C."/>
        </authorList>
    </citation>
    <scope>NUCLEOTIDE SEQUENCE [LARGE SCALE GENOMIC DNA]</scope>
    <source>
        <strain evidence="3">ATCC 56775 / NRRL 5862 / SRRC 143 / SU-1</strain>
    </source>
</reference>
<accession>A0A0F0II18</accession>
<dbReference type="PANTHER" id="PTHR10695">
    <property type="entry name" value="DEPHOSPHO-COA KINASE-RELATED"/>
    <property type="match status" value="1"/>
</dbReference>
<evidence type="ECO:0000313" key="2">
    <source>
        <dbReference type="EMBL" id="KJK66831.1"/>
    </source>
</evidence>
<evidence type="ECO:0000259" key="1">
    <source>
        <dbReference type="Pfam" id="PF01467"/>
    </source>
</evidence>
<dbReference type="SUPFAM" id="SSF52374">
    <property type="entry name" value="Nucleotidylyl transferase"/>
    <property type="match status" value="1"/>
</dbReference>
<protein>
    <submittedName>
        <fullName evidence="2">Cytidylyltransferase</fullName>
    </submittedName>
</protein>
<proteinExistence type="predicted"/>
<dbReference type="OrthoDB" id="330671at2759"/>